<keyword evidence="5" id="KW-0804">Transcription</keyword>
<dbReference type="Pfam" id="PF00158">
    <property type="entry name" value="Sigma54_activat"/>
    <property type="match status" value="1"/>
</dbReference>
<dbReference type="InterPro" id="IPR011006">
    <property type="entry name" value="CheY-like_superfamily"/>
</dbReference>
<dbReference type="PRINTS" id="PR01590">
    <property type="entry name" value="HTHFIS"/>
</dbReference>
<dbReference type="Gene3D" id="1.10.10.60">
    <property type="entry name" value="Homeodomain-like"/>
    <property type="match status" value="1"/>
</dbReference>
<gene>
    <name evidence="10" type="ORF">FTW19_08630</name>
</gene>
<dbReference type="OrthoDB" id="110806at2"/>
<keyword evidence="4" id="KW-0238">DNA-binding</keyword>
<evidence type="ECO:0000256" key="5">
    <source>
        <dbReference type="ARBA" id="ARBA00023163"/>
    </source>
</evidence>
<evidence type="ECO:0000256" key="6">
    <source>
        <dbReference type="PROSITE-ProRule" id="PRU00169"/>
    </source>
</evidence>
<evidence type="ECO:0000256" key="4">
    <source>
        <dbReference type="ARBA" id="ARBA00023125"/>
    </source>
</evidence>
<comment type="caution">
    <text evidence="6">Lacks conserved residue(s) required for the propagation of feature annotation.</text>
</comment>
<dbReference type="SMART" id="SM00382">
    <property type="entry name" value="AAA"/>
    <property type="match status" value="1"/>
</dbReference>
<keyword evidence="11" id="KW-1185">Reference proteome</keyword>
<dbReference type="InterPro" id="IPR025662">
    <property type="entry name" value="Sigma_54_int_dom_ATP-bd_1"/>
</dbReference>
<dbReference type="InterPro" id="IPR058031">
    <property type="entry name" value="AAA_lid_NorR"/>
</dbReference>
<evidence type="ECO:0000256" key="7">
    <source>
        <dbReference type="SAM" id="SignalP"/>
    </source>
</evidence>
<feature type="signal peptide" evidence="7">
    <location>
        <begin position="1"/>
        <end position="20"/>
    </location>
</feature>
<evidence type="ECO:0000259" key="9">
    <source>
        <dbReference type="PROSITE" id="PS50110"/>
    </source>
</evidence>
<evidence type="ECO:0000259" key="8">
    <source>
        <dbReference type="PROSITE" id="PS50045"/>
    </source>
</evidence>
<dbReference type="GO" id="GO:0006355">
    <property type="term" value="P:regulation of DNA-templated transcription"/>
    <property type="evidence" value="ECO:0007669"/>
    <property type="project" value="InterPro"/>
</dbReference>
<evidence type="ECO:0000313" key="11">
    <source>
        <dbReference type="Proteomes" id="UP000321820"/>
    </source>
</evidence>
<dbReference type="EMBL" id="CP042806">
    <property type="protein sequence ID" value="QEE28051.1"/>
    <property type="molecule type" value="Genomic_DNA"/>
</dbReference>
<dbReference type="SUPFAM" id="SSF52172">
    <property type="entry name" value="CheY-like"/>
    <property type="match status" value="1"/>
</dbReference>
<proteinExistence type="predicted"/>
<dbReference type="InterPro" id="IPR027417">
    <property type="entry name" value="P-loop_NTPase"/>
</dbReference>
<accession>A0A5B9EC65</accession>
<dbReference type="InterPro" id="IPR001789">
    <property type="entry name" value="Sig_transdc_resp-reg_receiver"/>
</dbReference>
<dbReference type="Pfam" id="PF25601">
    <property type="entry name" value="AAA_lid_14"/>
    <property type="match status" value="1"/>
</dbReference>
<dbReference type="Gene3D" id="1.10.8.60">
    <property type="match status" value="1"/>
</dbReference>
<keyword evidence="2" id="KW-0067">ATP-binding</keyword>
<dbReference type="PROSITE" id="PS00676">
    <property type="entry name" value="SIGMA54_INTERACT_2"/>
    <property type="match status" value="1"/>
</dbReference>
<dbReference type="InterPro" id="IPR003593">
    <property type="entry name" value="AAA+_ATPase"/>
</dbReference>
<keyword evidence="3" id="KW-0805">Transcription regulation</keyword>
<dbReference type="RefSeq" id="WP_147647241.1">
    <property type="nucleotide sequence ID" value="NZ_CP042806.1"/>
</dbReference>
<evidence type="ECO:0000313" key="10">
    <source>
        <dbReference type="EMBL" id="QEE28051.1"/>
    </source>
</evidence>
<dbReference type="SUPFAM" id="SSF52540">
    <property type="entry name" value="P-loop containing nucleoside triphosphate hydrolases"/>
    <property type="match status" value="1"/>
</dbReference>
<dbReference type="FunFam" id="3.40.50.300:FF:000006">
    <property type="entry name" value="DNA-binding transcriptional regulator NtrC"/>
    <property type="match status" value="1"/>
</dbReference>
<keyword evidence="7" id="KW-0732">Signal</keyword>
<protein>
    <submittedName>
        <fullName evidence="10">Sigma-54-dependent Fis family transcriptional regulator</fullName>
    </submittedName>
</protein>
<feature type="domain" description="Response regulatory" evidence="9">
    <location>
        <begin position="1"/>
        <end position="113"/>
    </location>
</feature>
<dbReference type="GO" id="GO:0043565">
    <property type="term" value="F:sequence-specific DNA binding"/>
    <property type="evidence" value="ECO:0007669"/>
    <property type="project" value="InterPro"/>
</dbReference>
<dbReference type="PROSITE" id="PS50045">
    <property type="entry name" value="SIGMA54_INTERACT_4"/>
    <property type="match status" value="1"/>
</dbReference>
<dbReference type="GO" id="GO:0000160">
    <property type="term" value="P:phosphorelay signal transduction system"/>
    <property type="evidence" value="ECO:0007669"/>
    <property type="project" value="InterPro"/>
</dbReference>
<evidence type="ECO:0000256" key="3">
    <source>
        <dbReference type="ARBA" id="ARBA00023015"/>
    </source>
</evidence>
<dbReference type="Gene3D" id="3.40.50.300">
    <property type="entry name" value="P-loop containing nucleotide triphosphate hydrolases"/>
    <property type="match status" value="1"/>
</dbReference>
<reference evidence="10 11" key="1">
    <citation type="submission" date="2019-08" db="EMBL/GenBank/DDBJ databases">
        <title>Complete genome sequence of Terriglobus albidus strain ORNL.</title>
        <authorList>
            <person name="Podar M."/>
        </authorList>
    </citation>
    <scope>NUCLEOTIDE SEQUENCE [LARGE SCALE GENOMIC DNA]</scope>
    <source>
        <strain evidence="10 11">ORNL</strain>
    </source>
</reference>
<dbReference type="InterPro" id="IPR002078">
    <property type="entry name" value="Sigma_54_int"/>
</dbReference>
<dbReference type="SUPFAM" id="SSF46689">
    <property type="entry name" value="Homeodomain-like"/>
    <property type="match status" value="1"/>
</dbReference>
<dbReference type="InterPro" id="IPR002197">
    <property type="entry name" value="HTH_Fis"/>
</dbReference>
<dbReference type="InterPro" id="IPR009057">
    <property type="entry name" value="Homeodomain-like_sf"/>
</dbReference>
<dbReference type="Pfam" id="PF02954">
    <property type="entry name" value="HTH_8"/>
    <property type="match status" value="1"/>
</dbReference>
<name>A0A5B9EC65_9BACT</name>
<dbReference type="AlphaFoldDB" id="A0A5B9EC65"/>
<dbReference type="PANTHER" id="PTHR32071">
    <property type="entry name" value="TRANSCRIPTIONAL REGULATORY PROTEIN"/>
    <property type="match status" value="1"/>
</dbReference>
<dbReference type="CDD" id="cd00009">
    <property type="entry name" value="AAA"/>
    <property type="match status" value="1"/>
</dbReference>
<dbReference type="PROSITE" id="PS00675">
    <property type="entry name" value="SIGMA54_INTERACT_1"/>
    <property type="match status" value="1"/>
</dbReference>
<dbReference type="KEGG" id="talb:FTW19_08630"/>
<dbReference type="PROSITE" id="PS50110">
    <property type="entry name" value="RESPONSE_REGULATORY"/>
    <property type="match status" value="1"/>
</dbReference>
<evidence type="ECO:0000256" key="1">
    <source>
        <dbReference type="ARBA" id="ARBA00022741"/>
    </source>
</evidence>
<evidence type="ECO:0000256" key="2">
    <source>
        <dbReference type="ARBA" id="ARBA00022840"/>
    </source>
</evidence>
<dbReference type="InterPro" id="IPR025943">
    <property type="entry name" value="Sigma_54_int_dom_ATP-bd_2"/>
</dbReference>
<dbReference type="InterPro" id="IPR025944">
    <property type="entry name" value="Sigma_54_int_dom_CS"/>
</dbReference>
<organism evidence="10 11">
    <name type="scientific">Terriglobus albidus</name>
    <dbReference type="NCBI Taxonomy" id="1592106"/>
    <lineage>
        <taxon>Bacteria</taxon>
        <taxon>Pseudomonadati</taxon>
        <taxon>Acidobacteriota</taxon>
        <taxon>Terriglobia</taxon>
        <taxon>Terriglobales</taxon>
        <taxon>Acidobacteriaceae</taxon>
        <taxon>Terriglobus</taxon>
    </lineage>
</organism>
<feature type="domain" description="Sigma-54 factor interaction" evidence="8">
    <location>
        <begin position="128"/>
        <end position="357"/>
    </location>
</feature>
<dbReference type="PROSITE" id="PS00688">
    <property type="entry name" value="SIGMA54_INTERACT_3"/>
    <property type="match status" value="1"/>
</dbReference>
<keyword evidence="1" id="KW-0547">Nucleotide-binding</keyword>
<feature type="chain" id="PRO_5023124561" evidence="7">
    <location>
        <begin position="21"/>
        <end position="467"/>
    </location>
</feature>
<dbReference type="Proteomes" id="UP000321820">
    <property type="component" value="Chromosome"/>
</dbReference>
<dbReference type="GO" id="GO:0005524">
    <property type="term" value="F:ATP binding"/>
    <property type="evidence" value="ECO:0007669"/>
    <property type="project" value="UniProtKB-KW"/>
</dbReference>
<sequence>MSQTLPIRVAAILASQAASAAIQHALLAPEFALTLIDSDHWRGVPADALLVEVEDDLSVLRGICDEVTGTPIIVLLRSARADLAFAASKAGAKELITLPAGPDEIRQSLRGLLTAQPRTPEPQGLPVLFGNHPRMSEIRDTISKVATTSATVLIRGESGVGKDVVARMIYEQSRRSGKPFVKVNCAAIPDDLLESELFGYEAGAFTGATRSKPGRFEMAHTGTLFLDEIGEMQPALQAKLLHVLQDGAFSRLGAKQDVAVDVRVLCATNKLLEQRVTEGLFREDLFYRINVVTVHIPPLRERRDEIGPLIRHFLNKYAAIYGREQASFSQEAMAALLTYSWPGNIRELENLCKRFVIVGGETQILRELTSRNQHTASVPLTAPPPLAAALLPSSEPAAVRHPVGTNLLEVGKRAAWQAERRLILETLEAVRWNRKLAAQRLGISYRSLRSKIEQIDRDETTKRHLIA</sequence>